<sequence length="44" mass="4951">MLFIKSLCFFNGIQAKNKSFGQHRTDNILSLPKGRFHATSILGL</sequence>
<name>A0A0A8ZRT7_ARUDO</name>
<reference evidence="1" key="1">
    <citation type="submission" date="2014-09" db="EMBL/GenBank/DDBJ databases">
        <authorList>
            <person name="Magalhaes I.L.F."/>
            <person name="Oliveira U."/>
            <person name="Santos F.R."/>
            <person name="Vidigal T.H.D.A."/>
            <person name="Brescovit A.D."/>
            <person name="Santos A.J."/>
        </authorList>
    </citation>
    <scope>NUCLEOTIDE SEQUENCE</scope>
    <source>
        <tissue evidence="1">Shoot tissue taken approximately 20 cm above the soil surface</tissue>
    </source>
</reference>
<evidence type="ECO:0000313" key="1">
    <source>
        <dbReference type="EMBL" id="JAD41511.1"/>
    </source>
</evidence>
<accession>A0A0A8ZRT7</accession>
<organism evidence="1">
    <name type="scientific">Arundo donax</name>
    <name type="common">Giant reed</name>
    <name type="synonym">Donax arundinaceus</name>
    <dbReference type="NCBI Taxonomy" id="35708"/>
    <lineage>
        <taxon>Eukaryota</taxon>
        <taxon>Viridiplantae</taxon>
        <taxon>Streptophyta</taxon>
        <taxon>Embryophyta</taxon>
        <taxon>Tracheophyta</taxon>
        <taxon>Spermatophyta</taxon>
        <taxon>Magnoliopsida</taxon>
        <taxon>Liliopsida</taxon>
        <taxon>Poales</taxon>
        <taxon>Poaceae</taxon>
        <taxon>PACMAD clade</taxon>
        <taxon>Arundinoideae</taxon>
        <taxon>Arundineae</taxon>
        <taxon>Arundo</taxon>
    </lineage>
</organism>
<proteinExistence type="predicted"/>
<dbReference type="AlphaFoldDB" id="A0A0A8ZRT7"/>
<dbReference type="EMBL" id="GBRH01256384">
    <property type="protein sequence ID" value="JAD41511.1"/>
    <property type="molecule type" value="Transcribed_RNA"/>
</dbReference>
<reference evidence="1" key="2">
    <citation type="journal article" date="2015" name="Data Brief">
        <title>Shoot transcriptome of the giant reed, Arundo donax.</title>
        <authorList>
            <person name="Barrero R.A."/>
            <person name="Guerrero F.D."/>
            <person name="Moolhuijzen P."/>
            <person name="Goolsby J.A."/>
            <person name="Tidwell J."/>
            <person name="Bellgard S.E."/>
            <person name="Bellgard M.I."/>
        </authorList>
    </citation>
    <scope>NUCLEOTIDE SEQUENCE</scope>
    <source>
        <tissue evidence="1">Shoot tissue taken approximately 20 cm above the soil surface</tissue>
    </source>
</reference>
<protein>
    <submittedName>
        <fullName evidence="1">Uncharacterized protein</fullName>
    </submittedName>
</protein>